<protein>
    <submittedName>
        <fullName evidence="5">Uncharacterized protein</fullName>
    </submittedName>
</protein>
<keyword evidence="1" id="KW-0547">Nucleotide-binding</keyword>
<evidence type="ECO:0000313" key="5">
    <source>
        <dbReference type="EMBL" id="PIQ88244.1"/>
    </source>
</evidence>
<dbReference type="Gene3D" id="3.40.50.620">
    <property type="entry name" value="HUPs"/>
    <property type="match status" value="1"/>
</dbReference>
<accession>A0A2H0LX49</accession>
<feature type="domain" description="Thil AANH" evidence="3">
    <location>
        <begin position="15"/>
        <end position="156"/>
    </location>
</feature>
<dbReference type="AlphaFoldDB" id="A0A2H0LX49"/>
<dbReference type="PANTHER" id="PTHR11933:SF6">
    <property type="entry name" value="THIL AANH DOMAIN-CONTAINING PROTEIN"/>
    <property type="match status" value="1"/>
</dbReference>
<dbReference type="SUPFAM" id="SSF52402">
    <property type="entry name" value="Adenine nucleotide alpha hydrolases-like"/>
    <property type="match status" value="1"/>
</dbReference>
<organism evidence="5 6">
    <name type="scientific">Candidatus Ghiorseimicrobium undicola</name>
    <dbReference type="NCBI Taxonomy" id="1974746"/>
    <lineage>
        <taxon>Bacteria</taxon>
        <taxon>Pseudomonadati</taxon>
        <taxon>Candidatus Omnitrophota</taxon>
        <taxon>Candidatus Ghiorseimicrobium</taxon>
    </lineage>
</organism>
<dbReference type="InterPro" id="IPR014729">
    <property type="entry name" value="Rossmann-like_a/b/a_fold"/>
</dbReference>
<evidence type="ECO:0000256" key="2">
    <source>
        <dbReference type="ARBA" id="ARBA00022840"/>
    </source>
</evidence>
<keyword evidence="2" id="KW-0067">ATP-binding</keyword>
<evidence type="ECO:0000259" key="4">
    <source>
        <dbReference type="Pfam" id="PF18297"/>
    </source>
</evidence>
<proteinExistence type="predicted"/>
<sequence length="343" mass="38379">MNNNGKANTDKHKVKALVLFSGGLDSLIALKLIKDSGIELLALNFVSPFCRCNRSDGCSAVMQLKNLDVEFKLIRLAEEYLEIVKKPKFGYGSNMNPCIDCRVLMFKKAKAVMQEVGASFLITGEVLGQRPMSQQKRQFGLIEKEAEVEGLVFRPLSAKLLPQTLAEKEGWLKDNVLLNLSGRIRSPQIKMAKELGVNDYPCPSGGCLLTDIGFSRRLRDLIKHSRFTLDEVELLKIGRHFRLNDKLKLIVGRDEKENNRLLDIAQKRYACFIPCDVKGPVAIASGLNGEVELDQLCVSIVARYCDRNKEAKVKVEKRNIVKGGSVITAEVPASEELIEKFRI</sequence>
<comment type="caution">
    <text evidence="5">The sequence shown here is derived from an EMBL/GenBank/DDBJ whole genome shotgun (WGS) entry which is preliminary data.</text>
</comment>
<evidence type="ECO:0000256" key="1">
    <source>
        <dbReference type="ARBA" id="ARBA00022741"/>
    </source>
</evidence>
<dbReference type="GO" id="GO:0005524">
    <property type="term" value="F:ATP binding"/>
    <property type="evidence" value="ECO:0007669"/>
    <property type="project" value="UniProtKB-KW"/>
</dbReference>
<feature type="domain" description="NFACT protein RNA binding" evidence="4">
    <location>
        <begin position="238"/>
        <end position="341"/>
    </location>
</feature>
<dbReference type="InterPro" id="IPR059101">
    <property type="entry name" value="NFACT-R_2"/>
</dbReference>
<dbReference type="Pfam" id="PF18297">
    <property type="entry name" value="NFACT-R_2"/>
    <property type="match status" value="1"/>
</dbReference>
<dbReference type="PANTHER" id="PTHR11933">
    <property type="entry name" value="TRNA 5-METHYLAMINOMETHYL-2-THIOURIDYLATE -METHYLTRANSFERASE"/>
    <property type="match status" value="1"/>
</dbReference>
<dbReference type="GO" id="GO:0004810">
    <property type="term" value="F:CCA tRNA nucleotidyltransferase activity"/>
    <property type="evidence" value="ECO:0007669"/>
    <property type="project" value="InterPro"/>
</dbReference>
<dbReference type="EMBL" id="PCWA01000113">
    <property type="protein sequence ID" value="PIQ88244.1"/>
    <property type="molecule type" value="Genomic_DNA"/>
</dbReference>
<dbReference type="Proteomes" id="UP000229641">
    <property type="component" value="Unassembled WGS sequence"/>
</dbReference>
<dbReference type="Pfam" id="PF02568">
    <property type="entry name" value="ThiI"/>
    <property type="match status" value="1"/>
</dbReference>
<dbReference type="InterPro" id="IPR020536">
    <property type="entry name" value="ThiI_AANH"/>
</dbReference>
<name>A0A2H0LX49_9BACT</name>
<evidence type="ECO:0000313" key="6">
    <source>
        <dbReference type="Proteomes" id="UP000229641"/>
    </source>
</evidence>
<reference evidence="5 6" key="1">
    <citation type="submission" date="2017-09" db="EMBL/GenBank/DDBJ databases">
        <title>Depth-based differentiation of microbial function through sediment-hosted aquifers and enrichment of novel symbionts in the deep terrestrial subsurface.</title>
        <authorList>
            <person name="Probst A.J."/>
            <person name="Ladd B."/>
            <person name="Jarett J.K."/>
            <person name="Geller-Mcgrath D.E."/>
            <person name="Sieber C.M."/>
            <person name="Emerson J.B."/>
            <person name="Anantharaman K."/>
            <person name="Thomas B.C."/>
            <person name="Malmstrom R."/>
            <person name="Stieglmeier M."/>
            <person name="Klingl A."/>
            <person name="Woyke T."/>
            <person name="Ryan C.M."/>
            <person name="Banfield J.F."/>
        </authorList>
    </citation>
    <scope>NUCLEOTIDE SEQUENCE [LARGE SCALE GENOMIC DNA]</scope>
    <source>
        <strain evidence="5">CG11_big_fil_rev_8_21_14_0_20_42_13</strain>
    </source>
</reference>
<evidence type="ECO:0000259" key="3">
    <source>
        <dbReference type="Pfam" id="PF02568"/>
    </source>
</evidence>
<gene>
    <name evidence="5" type="ORF">COV72_09375</name>
</gene>